<feature type="transmembrane region" description="Helical" evidence="1">
    <location>
        <begin position="49"/>
        <end position="70"/>
    </location>
</feature>
<dbReference type="OrthoDB" id="454580at2"/>
<feature type="transmembrane region" description="Helical" evidence="1">
    <location>
        <begin position="18"/>
        <end position="37"/>
    </location>
</feature>
<evidence type="ECO:0000313" key="3">
    <source>
        <dbReference type="Proteomes" id="UP000002384"/>
    </source>
</evidence>
<dbReference type="STRING" id="65393.PCC7424_3090"/>
<evidence type="ECO:0000256" key="1">
    <source>
        <dbReference type="SAM" id="Phobius"/>
    </source>
</evidence>
<dbReference type="KEGG" id="cyc:PCC7424_3090"/>
<dbReference type="AlphaFoldDB" id="B7KBD6"/>
<keyword evidence="1" id="KW-0472">Membrane</keyword>
<gene>
    <name evidence="2" type="ordered locus">PCC7424_3090</name>
</gene>
<evidence type="ECO:0000313" key="2">
    <source>
        <dbReference type="EMBL" id="ACK71492.1"/>
    </source>
</evidence>
<dbReference type="Proteomes" id="UP000002384">
    <property type="component" value="Chromosome"/>
</dbReference>
<dbReference type="HOGENOM" id="CLU_100484_1_0_3"/>
<keyword evidence="1" id="KW-1133">Transmembrane helix</keyword>
<sequence>MTDHLDDLLIHQEELDNLVYGTLITHLSLTLYRGLFLKNKNQLFSLLQTEFFTFIVILIFVFPVTLIFLRSQGNIFQQQSEINQLILIVFCLCLGLLLLINIYLWQQSKKHKSLAILIEKTDQYNNLIKAVKLVESLESITPSNGDENQTFEKQDLINTLTMIKQGLIQGLTLEKLIRKQGRLIEQHYQLLTNLDSNLSALMDIDLNHPSSQYQKILQDAIQIGMTVHKEIKKLQN</sequence>
<proteinExistence type="predicted"/>
<reference evidence="3" key="1">
    <citation type="journal article" date="2011" name="MBio">
        <title>Novel metabolic attributes of the genus Cyanothece, comprising a group of unicellular nitrogen-fixing Cyanobacteria.</title>
        <authorList>
            <person name="Bandyopadhyay A."/>
            <person name="Elvitigala T."/>
            <person name="Welsh E."/>
            <person name="Stockel J."/>
            <person name="Liberton M."/>
            <person name="Min H."/>
            <person name="Sherman L.A."/>
            <person name="Pakrasi H.B."/>
        </authorList>
    </citation>
    <scope>NUCLEOTIDE SEQUENCE [LARGE SCALE GENOMIC DNA]</scope>
    <source>
        <strain evidence="3">PCC 7424</strain>
    </source>
</reference>
<dbReference type="eggNOG" id="ENOG502ZB2X">
    <property type="taxonomic scope" value="Bacteria"/>
</dbReference>
<dbReference type="RefSeq" id="WP_015955089.1">
    <property type="nucleotide sequence ID" value="NC_011729.1"/>
</dbReference>
<protein>
    <submittedName>
        <fullName evidence="2">Uncharacterized protein</fullName>
    </submittedName>
</protein>
<keyword evidence="1" id="KW-0812">Transmembrane</keyword>
<feature type="transmembrane region" description="Helical" evidence="1">
    <location>
        <begin position="82"/>
        <end position="104"/>
    </location>
</feature>
<keyword evidence="3" id="KW-1185">Reference proteome</keyword>
<accession>B7KBD6</accession>
<name>B7KBD6_GLOC7</name>
<dbReference type="EMBL" id="CP001291">
    <property type="protein sequence ID" value="ACK71492.1"/>
    <property type="molecule type" value="Genomic_DNA"/>
</dbReference>
<organism evidence="2 3">
    <name type="scientific">Gloeothece citriformis (strain PCC 7424)</name>
    <name type="common">Cyanothece sp. (strain PCC 7424)</name>
    <dbReference type="NCBI Taxonomy" id="65393"/>
    <lineage>
        <taxon>Bacteria</taxon>
        <taxon>Bacillati</taxon>
        <taxon>Cyanobacteriota</taxon>
        <taxon>Cyanophyceae</taxon>
        <taxon>Oscillatoriophycideae</taxon>
        <taxon>Chroococcales</taxon>
        <taxon>Aphanothecaceae</taxon>
        <taxon>Gloeothece</taxon>
        <taxon>Gloeothece citriformis</taxon>
    </lineage>
</organism>